<dbReference type="AlphaFoldDB" id="A0A5J5F0Z2"/>
<dbReference type="EMBL" id="VXIS01000059">
    <property type="protein sequence ID" value="KAA8909331.1"/>
    <property type="molecule type" value="Genomic_DNA"/>
</dbReference>
<dbReference type="GO" id="GO:0044183">
    <property type="term" value="F:protein folding chaperone"/>
    <property type="evidence" value="ECO:0007669"/>
    <property type="project" value="InterPro"/>
</dbReference>
<keyword evidence="7" id="KW-1185">Reference proteome</keyword>
<reference evidence="6 7" key="1">
    <citation type="submission" date="2019-09" db="EMBL/GenBank/DDBJ databases">
        <title>Draft genome of the ectomycorrhizal ascomycete Sphaerosporella brunnea.</title>
        <authorList>
            <consortium name="DOE Joint Genome Institute"/>
            <person name="Benucci G.M."/>
            <person name="Marozzi G."/>
            <person name="Antonielli L."/>
            <person name="Sanchez S."/>
            <person name="Marco P."/>
            <person name="Wang X."/>
            <person name="Falini L.B."/>
            <person name="Barry K."/>
            <person name="Haridas S."/>
            <person name="Lipzen A."/>
            <person name="Labutti K."/>
            <person name="Grigoriev I.V."/>
            <person name="Murat C."/>
            <person name="Martin F."/>
            <person name="Albertini E."/>
            <person name="Donnini D."/>
            <person name="Bonito G."/>
        </authorList>
    </citation>
    <scope>NUCLEOTIDE SEQUENCE [LARGE SCALE GENOMIC DNA]</scope>
    <source>
        <strain evidence="6 7">Sb_GMNB300</strain>
    </source>
</reference>
<gene>
    <name evidence="6" type="ORF">FN846DRAFT_625165</name>
</gene>
<evidence type="ECO:0000256" key="2">
    <source>
        <dbReference type="ARBA" id="ARBA00022692"/>
    </source>
</evidence>
<comment type="caution">
    <text evidence="6">The sequence shown here is derived from an EMBL/GenBank/DDBJ whole genome shotgun (WGS) entry which is preliminary data.</text>
</comment>
<organism evidence="6 7">
    <name type="scientific">Sphaerosporella brunnea</name>
    <dbReference type="NCBI Taxonomy" id="1250544"/>
    <lineage>
        <taxon>Eukaryota</taxon>
        <taxon>Fungi</taxon>
        <taxon>Dikarya</taxon>
        <taxon>Ascomycota</taxon>
        <taxon>Pezizomycotina</taxon>
        <taxon>Pezizomycetes</taxon>
        <taxon>Pezizales</taxon>
        <taxon>Pyronemataceae</taxon>
        <taxon>Sphaerosporella</taxon>
    </lineage>
</organism>
<comment type="subcellular location">
    <subcellularLocation>
        <location evidence="1">Membrane</location>
    </subcellularLocation>
</comment>
<keyword evidence="2 5" id="KW-0812">Transmembrane</keyword>
<evidence type="ECO:0000313" key="6">
    <source>
        <dbReference type="EMBL" id="KAA8909331.1"/>
    </source>
</evidence>
<dbReference type="PANTHER" id="PTHR28038:SF1">
    <property type="entry name" value="ADL329WP"/>
    <property type="match status" value="1"/>
</dbReference>
<dbReference type="OrthoDB" id="284718at2759"/>
<keyword evidence="4 5" id="KW-0472">Membrane</keyword>
<evidence type="ECO:0000256" key="4">
    <source>
        <dbReference type="ARBA" id="ARBA00023136"/>
    </source>
</evidence>
<sequence length="121" mass="13012">MSSAAPQKHLKDQRRADLIVPYAEPEAKASENNVGETFSTALPMAAMFTRNRMVGWGAVIFSLQNWLNESPADLAAGKQPAYFAMAMAFMSLLITYMPVFFPTPDRATTGTGPAAPAPAAM</sequence>
<evidence type="ECO:0000256" key="5">
    <source>
        <dbReference type="SAM" id="Phobius"/>
    </source>
</evidence>
<evidence type="ECO:0000256" key="1">
    <source>
        <dbReference type="ARBA" id="ARBA00004370"/>
    </source>
</evidence>
<protein>
    <submittedName>
        <fullName evidence="6">Uncharacterized protein</fullName>
    </submittedName>
</protein>
<evidence type="ECO:0000256" key="3">
    <source>
        <dbReference type="ARBA" id="ARBA00022989"/>
    </source>
</evidence>
<keyword evidence="3 5" id="KW-1133">Transmembrane helix</keyword>
<dbReference type="GO" id="GO:0005789">
    <property type="term" value="C:endoplasmic reticulum membrane"/>
    <property type="evidence" value="ECO:0007669"/>
    <property type="project" value="InterPro"/>
</dbReference>
<dbReference type="InterPro" id="IPR005351">
    <property type="entry name" value="ASTER"/>
</dbReference>
<evidence type="ECO:0000313" key="7">
    <source>
        <dbReference type="Proteomes" id="UP000326924"/>
    </source>
</evidence>
<dbReference type="PANTHER" id="PTHR28038">
    <property type="entry name" value="ADL329WP"/>
    <property type="match status" value="1"/>
</dbReference>
<dbReference type="Proteomes" id="UP000326924">
    <property type="component" value="Unassembled WGS sequence"/>
</dbReference>
<dbReference type="FunCoup" id="A0A5J5F0Z2">
    <property type="interactions" value="17"/>
</dbReference>
<dbReference type="GO" id="GO:0045048">
    <property type="term" value="P:protein insertion into ER membrane"/>
    <property type="evidence" value="ECO:0007669"/>
    <property type="project" value="InterPro"/>
</dbReference>
<feature type="transmembrane region" description="Helical" evidence="5">
    <location>
        <begin position="81"/>
        <end position="101"/>
    </location>
</feature>
<dbReference type="InParanoid" id="A0A5J5F0Z2"/>
<name>A0A5J5F0Z2_9PEZI</name>
<proteinExistence type="predicted"/>
<accession>A0A5J5F0Z2</accession>
<dbReference type="Pfam" id="PF03669">
    <property type="entry name" value="ASTER"/>
    <property type="match status" value="1"/>
</dbReference>